<accession>A0A7I9WVM0</accession>
<keyword evidence="2" id="KW-0479">Metal-binding</keyword>
<dbReference type="SUPFAM" id="SSF53187">
    <property type="entry name" value="Zn-dependent exopeptidases"/>
    <property type="match status" value="1"/>
</dbReference>
<dbReference type="Pfam" id="PF01546">
    <property type="entry name" value="Peptidase_M20"/>
    <property type="match status" value="1"/>
</dbReference>
<dbReference type="InterPro" id="IPR001261">
    <property type="entry name" value="ArgE/DapE_CS"/>
</dbReference>
<evidence type="ECO:0000313" key="6">
    <source>
        <dbReference type="EMBL" id="GFG61458.1"/>
    </source>
</evidence>
<dbReference type="PANTHER" id="PTHR43808">
    <property type="entry name" value="ACETYLORNITHINE DEACETYLASE"/>
    <property type="match status" value="1"/>
</dbReference>
<dbReference type="InterPro" id="IPR002933">
    <property type="entry name" value="Peptidase_M20"/>
</dbReference>
<dbReference type="PROSITE" id="PS00759">
    <property type="entry name" value="ARGE_DAPE_CPG2_2"/>
    <property type="match status" value="1"/>
</dbReference>
<dbReference type="Pfam" id="PF07687">
    <property type="entry name" value="M20_dimer"/>
    <property type="match status" value="1"/>
</dbReference>
<dbReference type="GO" id="GO:0006526">
    <property type="term" value="P:L-arginine biosynthetic process"/>
    <property type="evidence" value="ECO:0007669"/>
    <property type="project" value="TreeGrafter"/>
</dbReference>
<comment type="cofactor">
    <cofactor evidence="1">
        <name>Zn(2+)</name>
        <dbReference type="ChEBI" id="CHEBI:29105"/>
    </cofactor>
</comment>
<evidence type="ECO:0000256" key="1">
    <source>
        <dbReference type="ARBA" id="ARBA00001947"/>
    </source>
</evidence>
<dbReference type="AlphaFoldDB" id="A0A7I9WVM0"/>
<dbReference type="InterPro" id="IPR036264">
    <property type="entry name" value="Bact_exopeptidase_dim_dom"/>
</dbReference>
<evidence type="ECO:0000256" key="4">
    <source>
        <dbReference type="ARBA" id="ARBA00022833"/>
    </source>
</evidence>
<sequence length="360" mass="36997">MGLPDLLAELVVLQTISGDPAPQRRAMELCLSTVGRGQPGVRVESDLAGPHPWAVLTNDAAPGTPRLAFCCHVDTVPTGPLQSWSYAPFGAEIHDGRLVGRGATDMKAGLVAALAAVGHAVDTGVPVALILTSDEEVGSLGAQGAGHAAAAAGLGAVIVPEATANRVNLGHRGALWLRVATAGVAAHGSTPHLGRNAILALTDVIQRARAELPQATHTHLGSSTWNLGTVTGGSAPNIVAADASCVVDHRTVHNGPELLQWWTSQPEVASVDALIDLPALWTSADHPWVRELPVAPAADPVSYFTDGAVLGTVLPDVPVVIWGPGDPATMHAADEAVSLSDIDTAVEYYRSVVTHWGAAG</sequence>
<dbReference type="Gene3D" id="3.30.70.360">
    <property type="match status" value="1"/>
</dbReference>
<dbReference type="GO" id="GO:0008777">
    <property type="term" value="F:acetylornithine deacetylase activity"/>
    <property type="evidence" value="ECO:0007669"/>
    <property type="project" value="TreeGrafter"/>
</dbReference>
<dbReference type="EMBL" id="BLKT01000003">
    <property type="protein sequence ID" value="GFG61458.1"/>
    <property type="molecule type" value="Genomic_DNA"/>
</dbReference>
<dbReference type="Gene3D" id="3.40.630.10">
    <property type="entry name" value="Zn peptidases"/>
    <property type="match status" value="2"/>
</dbReference>
<protein>
    <submittedName>
        <fullName evidence="6">Peptidase M20</fullName>
    </submittedName>
</protein>
<keyword evidence="3" id="KW-0378">Hydrolase</keyword>
<evidence type="ECO:0000313" key="7">
    <source>
        <dbReference type="Proteomes" id="UP000465241"/>
    </source>
</evidence>
<dbReference type="InterPro" id="IPR011650">
    <property type="entry name" value="Peptidase_M20_dimer"/>
</dbReference>
<proteinExistence type="predicted"/>
<dbReference type="Proteomes" id="UP000465241">
    <property type="component" value="Unassembled WGS sequence"/>
</dbReference>
<gene>
    <name evidence="6" type="primary">argE</name>
    <name evidence="6" type="ORF">MMUR_55940</name>
</gene>
<keyword evidence="7" id="KW-1185">Reference proteome</keyword>
<dbReference type="SUPFAM" id="SSF55031">
    <property type="entry name" value="Bacterial exopeptidase dimerisation domain"/>
    <property type="match status" value="1"/>
</dbReference>
<comment type="caution">
    <text evidence="6">The sequence shown here is derived from an EMBL/GenBank/DDBJ whole genome shotgun (WGS) entry which is preliminary data.</text>
</comment>
<organism evidence="6 7">
    <name type="scientific">Mycolicibacterium murale</name>
    <dbReference type="NCBI Taxonomy" id="182220"/>
    <lineage>
        <taxon>Bacteria</taxon>
        <taxon>Bacillati</taxon>
        <taxon>Actinomycetota</taxon>
        <taxon>Actinomycetes</taxon>
        <taxon>Mycobacteriales</taxon>
        <taxon>Mycobacteriaceae</taxon>
        <taxon>Mycolicibacterium</taxon>
    </lineage>
</organism>
<reference evidence="6 7" key="1">
    <citation type="journal article" date="2019" name="Emerg. Microbes Infect.">
        <title>Comprehensive subspecies identification of 175 nontuberculous mycobacteria species based on 7547 genomic profiles.</title>
        <authorList>
            <person name="Matsumoto Y."/>
            <person name="Kinjo T."/>
            <person name="Motooka D."/>
            <person name="Nabeya D."/>
            <person name="Jung N."/>
            <person name="Uechi K."/>
            <person name="Horii T."/>
            <person name="Iida T."/>
            <person name="Fujita J."/>
            <person name="Nakamura S."/>
        </authorList>
    </citation>
    <scope>NUCLEOTIDE SEQUENCE [LARGE SCALE GENOMIC DNA]</scope>
    <source>
        <strain evidence="6 7">JCM 13392</strain>
    </source>
</reference>
<evidence type="ECO:0000256" key="3">
    <source>
        <dbReference type="ARBA" id="ARBA00022801"/>
    </source>
</evidence>
<evidence type="ECO:0000259" key="5">
    <source>
        <dbReference type="Pfam" id="PF07687"/>
    </source>
</evidence>
<dbReference type="InterPro" id="IPR050072">
    <property type="entry name" value="Peptidase_M20A"/>
</dbReference>
<keyword evidence="4" id="KW-0862">Zinc</keyword>
<evidence type="ECO:0000256" key="2">
    <source>
        <dbReference type="ARBA" id="ARBA00022723"/>
    </source>
</evidence>
<feature type="domain" description="Peptidase M20 dimerisation" evidence="5">
    <location>
        <begin position="170"/>
        <end position="252"/>
    </location>
</feature>
<name>A0A7I9WVM0_9MYCO</name>
<dbReference type="RefSeq" id="WP_246244233.1">
    <property type="nucleotide sequence ID" value="NZ_BAAAMC010000032.1"/>
</dbReference>
<dbReference type="GO" id="GO:0046872">
    <property type="term" value="F:metal ion binding"/>
    <property type="evidence" value="ECO:0007669"/>
    <property type="project" value="UniProtKB-KW"/>
</dbReference>
<dbReference type="PANTHER" id="PTHR43808:SF31">
    <property type="entry name" value="N-ACETYL-L-CITRULLINE DEACETYLASE"/>
    <property type="match status" value="1"/>
</dbReference>